<protein>
    <recommendedName>
        <fullName evidence="6">Thiamine thiazole synthase</fullName>
        <ecNumber evidence="6">2.4.2.59</ecNumber>
    </recommendedName>
</protein>
<feature type="binding site" evidence="6">
    <location>
        <begin position="153"/>
        <end position="155"/>
    </location>
    <ligand>
        <name>NAD(+)</name>
        <dbReference type="ChEBI" id="CHEBI:57540"/>
        <note>ligand shared between two adjacent protomers</note>
    </ligand>
</feature>
<keyword evidence="2 6" id="KW-0479">Metal-binding</keyword>
<dbReference type="Gene3D" id="3.50.50.60">
    <property type="entry name" value="FAD/NAD(P)-binding domain"/>
    <property type="match status" value="1"/>
</dbReference>
<dbReference type="GO" id="GO:0009229">
    <property type="term" value="P:thiamine diphosphate biosynthetic process"/>
    <property type="evidence" value="ECO:0007669"/>
    <property type="project" value="UniProtKB-UniRule"/>
</dbReference>
<dbReference type="GO" id="GO:0052837">
    <property type="term" value="P:thiazole biosynthetic process"/>
    <property type="evidence" value="ECO:0007669"/>
    <property type="project" value="UniProtKB-UniRule"/>
</dbReference>
<comment type="caution">
    <text evidence="7">The sequence shown here is derived from an EMBL/GenBank/DDBJ whole genome shotgun (WGS) entry which is preliminary data.</text>
</comment>
<accession>A0A523Y3B6</accession>
<feature type="binding site" description="in other chain" evidence="6">
    <location>
        <begin position="55"/>
        <end position="56"/>
    </location>
    <ligand>
        <name>NAD(+)</name>
        <dbReference type="ChEBI" id="CHEBI:57540"/>
        <note>ligand shared between two adjacent protomers</note>
    </ligand>
</feature>
<comment type="function">
    <text evidence="6">Involved in the biosynthesis of the thiazole moiety of thiamine. Catalyzes the conversion of NAD and glycine to adenosine diphosphate 5-(2-hydroxyethyl)-4-methylthiazole-2-carboxylate (ADT), an adenylated thiazole intermediate, using free sulfide as a source of sulfur.</text>
</comment>
<sequence length="263" mass="28558">MMLDDLVISEAIVKSFMEDFIDSIKLDVAIVGAGPAGLMAGYCLAKKGRKVVIFERKLSIGGGMWGGGMMFNKIVIQKESKRILDELGVKVKEYKEGYYLANSIEAVTGLTFQAVKRGLKIFNLISVEDVMLRKERVTGIVINWSSVQLANLHVDPLSIGSRVVVDATGHSCELARLIEKKVGSYLKTESGGVMGEKPMWAEVGEKTIVDNTKEIYAGLYVAGMAANAVFGGPRMGPIFGGMLLSGEKVARMISERLEKGDLD</sequence>
<comment type="catalytic activity">
    <reaction evidence="6">
        <text>hydrogen sulfide + glycine + NAD(+) = ADP-5-ethyl-4-methylthiazole-2-carboxylate + nicotinamide + 3 H2O + H(+)</text>
        <dbReference type="Rhea" id="RHEA:55704"/>
        <dbReference type="ChEBI" id="CHEBI:15377"/>
        <dbReference type="ChEBI" id="CHEBI:15378"/>
        <dbReference type="ChEBI" id="CHEBI:17154"/>
        <dbReference type="ChEBI" id="CHEBI:29919"/>
        <dbReference type="ChEBI" id="CHEBI:57305"/>
        <dbReference type="ChEBI" id="CHEBI:57540"/>
        <dbReference type="ChEBI" id="CHEBI:139151"/>
        <dbReference type="EC" id="2.4.2.59"/>
    </reaction>
</comment>
<evidence type="ECO:0000256" key="4">
    <source>
        <dbReference type="ARBA" id="ARBA00023004"/>
    </source>
</evidence>
<comment type="cofactor">
    <cofactor evidence="6">
        <name>Fe(2+)</name>
        <dbReference type="ChEBI" id="CHEBI:29033"/>
    </cofactor>
</comment>
<dbReference type="SUPFAM" id="SSF51905">
    <property type="entry name" value="FAD/NAD(P)-binding domain"/>
    <property type="match status" value="1"/>
</dbReference>
<reference evidence="7 8" key="1">
    <citation type="submission" date="2019-03" db="EMBL/GenBank/DDBJ databases">
        <title>Metabolic potential of uncultured bacteria and archaea associated with petroleum seepage in deep-sea sediments.</title>
        <authorList>
            <person name="Dong X."/>
            <person name="Hubert C."/>
        </authorList>
    </citation>
    <scope>NUCLEOTIDE SEQUENCE [LARGE SCALE GENOMIC DNA]</scope>
    <source>
        <strain evidence="7">E29_bin25</strain>
    </source>
</reference>
<feature type="binding site" description="in other chain" evidence="6">
    <location>
        <position position="170"/>
    </location>
    <ligand>
        <name>Fe cation</name>
        <dbReference type="ChEBI" id="CHEBI:24875"/>
        <note>ligand shared between two adjacent protomers</note>
    </ligand>
</feature>
<dbReference type="GO" id="GO:0009228">
    <property type="term" value="P:thiamine biosynthetic process"/>
    <property type="evidence" value="ECO:0007669"/>
    <property type="project" value="UniProtKB-KW"/>
</dbReference>
<evidence type="ECO:0000256" key="1">
    <source>
        <dbReference type="ARBA" id="ARBA00022679"/>
    </source>
</evidence>
<dbReference type="GO" id="GO:0016763">
    <property type="term" value="F:pentosyltransferase activity"/>
    <property type="evidence" value="ECO:0007669"/>
    <property type="project" value="UniProtKB-UniRule"/>
</dbReference>
<dbReference type="HAMAP" id="MF_00304">
    <property type="entry name" value="Thi4"/>
    <property type="match status" value="1"/>
</dbReference>
<dbReference type="EMBL" id="SOII01000112">
    <property type="protein sequence ID" value="TET85589.1"/>
    <property type="molecule type" value="Genomic_DNA"/>
</dbReference>
<evidence type="ECO:0000256" key="6">
    <source>
        <dbReference type="HAMAP-Rule" id="MF_00304"/>
    </source>
</evidence>
<keyword evidence="5 6" id="KW-0520">NAD</keyword>
<comment type="pathway">
    <text evidence="6">Cofactor biosynthesis; thiamine diphosphate biosynthesis.</text>
</comment>
<comment type="caution">
    <text evidence="6">Lacks conserved residue(s) required for the propagation of feature annotation.</text>
</comment>
<keyword evidence="3 6" id="KW-0784">Thiamine biosynthesis</keyword>
<dbReference type="Pfam" id="PF01946">
    <property type="entry name" value="Thi4"/>
    <property type="match status" value="1"/>
</dbReference>
<evidence type="ECO:0000256" key="2">
    <source>
        <dbReference type="ARBA" id="ARBA00022723"/>
    </source>
</evidence>
<proteinExistence type="inferred from homology"/>
<feature type="binding site" description="in other chain" evidence="6">
    <location>
        <position position="127"/>
    </location>
    <ligand>
        <name>NAD(+)</name>
        <dbReference type="ChEBI" id="CHEBI:57540"/>
        <note>ligand shared between two adjacent protomers</note>
    </ligand>
</feature>
<dbReference type="PRINTS" id="PR00419">
    <property type="entry name" value="ADXRDTASE"/>
</dbReference>
<evidence type="ECO:0000256" key="3">
    <source>
        <dbReference type="ARBA" id="ARBA00022977"/>
    </source>
</evidence>
<comment type="similarity">
    <text evidence="6">Belongs to the THI4 family.</text>
</comment>
<dbReference type="InterPro" id="IPR036188">
    <property type="entry name" value="FAD/NAD-bd_sf"/>
</dbReference>
<dbReference type="InterPro" id="IPR022828">
    <property type="entry name" value="Thi4_prok"/>
</dbReference>
<dbReference type="EC" id="2.4.2.59" evidence="6"/>
<gene>
    <name evidence="6" type="primary">thi4</name>
    <name evidence="7" type="ORF">E3J32_01535</name>
</gene>
<dbReference type="Proteomes" id="UP000315669">
    <property type="component" value="Unassembled WGS sequence"/>
</dbReference>
<feature type="binding site" description="in other chain" evidence="6">
    <location>
        <position position="36"/>
    </location>
    <ligand>
        <name>NAD(+)</name>
        <dbReference type="ChEBI" id="CHEBI:57540"/>
        <note>ligand shared between two adjacent protomers</note>
    </ligand>
</feature>
<evidence type="ECO:0000313" key="7">
    <source>
        <dbReference type="EMBL" id="TET85589.1"/>
    </source>
</evidence>
<dbReference type="PANTHER" id="PTHR43422:SF3">
    <property type="entry name" value="THIAMINE THIAZOLE SYNTHASE"/>
    <property type="match status" value="1"/>
</dbReference>
<keyword evidence="4 6" id="KW-0408">Iron</keyword>
<evidence type="ECO:0000256" key="5">
    <source>
        <dbReference type="ARBA" id="ARBA00023027"/>
    </source>
</evidence>
<comment type="subunit">
    <text evidence="6">Homooctamer; tetramer of dimers.</text>
</comment>
<feature type="binding site" evidence="6">
    <location>
        <position position="155"/>
    </location>
    <ligand>
        <name>Fe cation</name>
        <dbReference type="ChEBI" id="CHEBI:24875"/>
        <note>ligand shared between two adjacent protomers</note>
    </ligand>
</feature>
<feature type="binding site" description="in other chain" evidence="6">
    <location>
        <position position="224"/>
    </location>
    <ligand>
        <name>NAD(+)</name>
        <dbReference type="ChEBI" id="CHEBI:57540"/>
        <note>ligand shared between two adjacent protomers</note>
    </ligand>
</feature>
<feature type="binding site" evidence="6">
    <location>
        <position position="234"/>
    </location>
    <ligand>
        <name>glycine</name>
        <dbReference type="ChEBI" id="CHEBI:57305"/>
    </ligand>
</feature>
<dbReference type="PANTHER" id="PTHR43422">
    <property type="entry name" value="THIAMINE THIAZOLE SYNTHASE"/>
    <property type="match status" value="1"/>
</dbReference>
<dbReference type="NCBIfam" id="TIGR00292">
    <property type="entry name" value="sulfide-dependent adenosine diphosphate thiazole synthase"/>
    <property type="match status" value="1"/>
</dbReference>
<keyword evidence="1 6" id="KW-0808">Transferase</keyword>
<organism evidence="7 8">
    <name type="scientific">Aerophobetes bacterium</name>
    <dbReference type="NCBI Taxonomy" id="2030807"/>
    <lineage>
        <taxon>Bacteria</taxon>
        <taxon>Candidatus Aerophobota</taxon>
    </lineage>
</organism>
<name>A0A523Y3B6_UNCAE</name>
<feature type="binding site" description="in other chain" evidence="6">
    <location>
        <position position="63"/>
    </location>
    <ligand>
        <name>NAD(+)</name>
        <dbReference type="ChEBI" id="CHEBI:57540"/>
        <note>ligand shared between two adjacent protomers</note>
    </ligand>
</feature>
<dbReference type="UniPathway" id="UPA00060"/>
<dbReference type="GO" id="GO:0005506">
    <property type="term" value="F:iron ion binding"/>
    <property type="evidence" value="ECO:0007669"/>
    <property type="project" value="UniProtKB-UniRule"/>
</dbReference>
<dbReference type="AlphaFoldDB" id="A0A523Y3B6"/>
<evidence type="ECO:0000313" key="8">
    <source>
        <dbReference type="Proteomes" id="UP000315669"/>
    </source>
</evidence>
<dbReference type="InterPro" id="IPR002922">
    <property type="entry name" value="Thi4_fam"/>
</dbReference>